<evidence type="ECO:0000313" key="1">
    <source>
        <dbReference type="EMBL" id="OJD27055.1"/>
    </source>
</evidence>
<accession>A0A1J9REP6</accession>
<dbReference type="STRING" id="1658174.A0A1J9REP6"/>
<dbReference type="EMBL" id="LGTZ01000144">
    <property type="protein sequence ID" value="OJD27055.1"/>
    <property type="molecule type" value="Genomic_DNA"/>
</dbReference>
<dbReference type="InterPro" id="IPR027417">
    <property type="entry name" value="P-loop_NTPase"/>
</dbReference>
<proteinExistence type="predicted"/>
<evidence type="ECO:0000313" key="2">
    <source>
        <dbReference type="Proteomes" id="UP000242791"/>
    </source>
</evidence>
<dbReference type="OrthoDB" id="442176at2759"/>
<dbReference type="VEuPathDB" id="FungiDB:ACJ73_01561"/>
<reference evidence="1 2" key="1">
    <citation type="submission" date="2015-08" db="EMBL/GenBank/DDBJ databases">
        <title>Emmonsia species relationships and genome sequence.</title>
        <authorList>
            <person name="Cuomo C.A."/>
            <person name="Schwartz I.S."/>
            <person name="Kenyon C."/>
            <person name="De Hoog G.S."/>
            <person name="Govender N.P."/>
            <person name="Botha A."/>
            <person name="Moreno L."/>
            <person name="De Vries M."/>
            <person name="Munoz J.F."/>
            <person name="Stielow J.B."/>
        </authorList>
    </citation>
    <scope>NUCLEOTIDE SEQUENCE [LARGE SCALE GENOMIC DNA]</scope>
    <source>
        <strain evidence="1 2">EI222</strain>
    </source>
</reference>
<dbReference type="Proteomes" id="UP000242791">
    <property type="component" value="Unassembled WGS sequence"/>
</dbReference>
<dbReference type="SUPFAM" id="SSF52540">
    <property type="entry name" value="P-loop containing nucleoside triphosphate hydrolases"/>
    <property type="match status" value="1"/>
</dbReference>
<gene>
    <name evidence="1" type="ORF">ACJ73_01561</name>
</gene>
<sequence>MLQLSEFEHAYAPPILVLLFECPKHIAKQRHLTRDLEGREADDEAMFEKRYSEYVLENDGIVSAYKQRGLLVGVDTGVGLEDAWKRLFCTIRALEHDAFHHVAKSVEL</sequence>
<dbReference type="Gene3D" id="3.40.50.300">
    <property type="entry name" value="P-loop containing nucleotide triphosphate hydrolases"/>
    <property type="match status" value="1"/>
</dbReference>
<organism evidence="1 2">
    <name type="scientific">Blastomyces percursus</name>
    <dbReference type="NCBI Taxonomy" id="1658174"/>
    <lineage>
        <taxon>Eukaryota</taxon>
        <taxon>Fungi</taxon>
        <taxon>Dikarya</taxon>
        <taxon>Ascomycota</taxon>
        <taxon>Pezizomycotina</taxon>
        <taxon>Eurotiomycetes</taxon>
        <taxon>Eurotiomycetidae</taxon>
        <taxon>Onygenales</taxon>
        <taxon>Ajellomycetaceae</taxon>
        <taxon>Blastomyces</taxon>
    </lineage>
</organism>
<comment type="caution">
    <text evidence="1">The sequence shown here is derived from an EMBL/GenBank/DDBJ whole genome shotgun (WGS) entry which is preliminary data.</text>
</comment>
<name>A0A1J9REP6_9EURO</name>
<keyword evidence="2" id="KW-1185">Reference proteome</keyword>
<evidence type="ECO:0008006" key="3">
    <source>
        <dbReference type="Google" id="ProtNLM"/>
    </source>
</evidence>
<dbReference type="AlphaFoldDB" id="A0A1J9REP6"/>
<protein>
    <recommendedName>
        <fullName evidence="3">Thymidylate kinase-like domain-containing protein</fullName>
    </recommendedName>
</protein>